<comment type="caution">
    <text evidence="1">The sequence shown here is derived from an EMBL/GenBank/DDBJ whole genome shotgun (WGS) entry which is preliminary data.</text>
</comment>
<proteinExistence type="predicted"/>
<reference evidence="1 2" key="1">
    <citation type="submission" date="2020-08" db="EMBL/GenBank/DDBJ databases">
        <title>Genomic Encyclopedia of Type Strains, Phase IV (KMG-IV): sequencing the most valuable type-strain genomes for metagenomic binning, comparative biology and taxonomic classification.</title>
        <authorList>
            <person name="Goeker M."/>
        </authorList>
    </citation>
    <scope>NUCLEOTIDE SEQUENCE [LARGE SCALE GENOMIC DNA]</scope>
    <source>
        <strain evidence="1 2">DSM 17507</strain>
    </source>
</reference>
<gene>
    <name evidence="1" type="ORF">GGR37_001873</name>
</gene>
<keyword evidence="2" id="KW-1185">Reference proteome</keyword>
<accession>A0A7W7AAT2</accession>
<protein>
    <submittedName>
        <fullName evidence="1">Uncharacterized protein</fullName>
    </submittedName>
</protein>
<dbReference type="EMBL" id="JACHOA010000003">
    <property type="protein sequence ID" value="MBB4613598.1"/>
    <property type="molecule type" value="Genomic_DNA"/>
</dbReference>
<sequence>MARDAVESEGFKAVVTQDFPACFKNSSRKTLRFFY</sequence>
<evidence type="ECO:0000313" key="1">
    <source>
        <dbReference type="EMBL" id="MBB4613598.1"/>
    </source>
</evidence>
<evidence type="ECO:0000313" key="2">
    <source>
        <dbReference type="Proteomes" id="UP000538566"/>
    </source>
</evidence>
<dbReference type="Proteomes" id="UP000538566">
    <property type="component" value="Unassembled WGS sequence"/>
</dbReference>
<dbReference type="AlphaFoldDB" id="A0A7W7AAT2"/>
<name>A0A7W7AAT2_9SPHN</name>
<organism evidence="1 2">
    <name type="scientific">Novosphingobium taihuense</name>
    <dbReference type="NCBI Taxonomy" id="260085"/>
    <lineage>
        <taxon>Bacteria</taxon>
        <taxon>Pseudomonadati</taxon>
        <taxon>Pseudomonadota</taxon>
        <taxon>Alphaproteobacteria</taxon>
        <taxon>Sphingomonadales</taxon>
        <taxon>Sphingomonadaceae</taxon>
        <taxon>Novosphingobium</taxon>
    </lineage>
</organism>